<protein>
    <recommendedName>
        <fullName evidence="5">Peptidyl-prolyl cis-trans isomerase</fullName>
        <ecNumber evidence="5">5.2.1.8</ecNumber>
    </recommendedName>
</protein>
<evidence type="ECO:0000313" key="8">
    <source>
        <dbReference type="Proteomes" id="UP001589608"/>
    </source>
</evidence>
<dbReference type="EMBL" id="JBHMCA010000061">
    <property type="protein sequence ID" value="MFB9449027.1"/>
    <property type="molecule type" value="Genomic_DNA"/>
</dbReference>
<accession>A0ABV5MJH4</accession>
<dbReference type="Gene3D" id="3.10.50.40">
    <property type="match status" value="1"/>
</dbReference>
<dbReference type="InterPro" id="IPR046357">
    <property type="entry name" value="PPIase_dom_sf"/>
</dbReference>
<evidence type="ECO:0000256" key="1">
    <source>
        <dbReference type="ARBA" id="ARBA00000971"/>
    </source>
</evidence>
<evidence type="ECO:0000313" key="7">
    <source>
        <dbReference type="EMBL" id="MFB9449027.1"/>
    </source>
</evidence>
<evidence type="ECO:0000256" key="5">
    <source>
        <dbReference type="RuleBase" id="RU003915"/>
    </source>
</evidence>
<dbReference type="EC" id="5.2.1.8" evidence="5"/>
<keyword evidence="3 4" id="KW-0413">Isomerase</keyword>
<name>A0ABV5MJH4_9ACTN</name>
<dbReference type="Proteomes" id="UP001589608">
    <property type="component" value="Unassembled WGS sequence"/>
</dbReference>
<dbReference type="RefSeq" id="WP_380030555.1">
    <property type="nucleotide sequence ID" value="NZ_JBHMCA010000061.1"/>
</dbReference>
<evidence type="ECO:0000256" key="3">
    <source>
        <dbReference type="ARBA" id="ARBA00023235"/>
    </source>
</evidence>
<comment type="similarity">
    <text evidence="5">Belongs to the FKBP-type PPIase family.</text>
</comment>
<keyword evidence="8" id="KW-1185">Reference proteome</keyword>
<organism evidence="7 8">
    <name type="scientific">Dactylosporangium vinaceum</name>
    <dbReference type="NCBI Taxonomy" id="53362"/>
    <lineage>
        <taxon>Bacteria</taxon>
        <taxon>Bacillati</taxon>
        <taxon>Actinomycetota</taxon>
        <taxon>Actinomycetes</taxon>
        <taxon>Micromonosporales</taxon>
        <taxon>Micromonosporaceae</taxon>
        <taxon>Dactylosporangium</taxon>
    </lineage>
</organism>
<dbReference type="InterPro" id="IPR001179">
    <property type="entry name" value="PPIase_FKBP_dom"/>
</dbReference>
<proteinExistence type="inferred from homology"/>
<sequence>EPSGSRIPGLDHHAYRSVDKGMLIKGFDRGLVGVAVGSRVQLDIPADQAYGDNPEHGEPKGALRFIVDVLDAAA</sequence>
<evidence type="ECO:0000259" key="6">
    <source>
        <dbReference type="PROSITE" id="PS50059"/>
    </source>
</evidence>
<dbReference type="Pfam" id="PF00254">
    <property type="entry name" value="FKBP_C"/>
    <property type="match status" value="1"/>
</dbReference>
<keyword evidence="2 4" id="KW-0697">Rotamase</keyword>
<dbReference type="SUPFAM" id="SSF54534">
    <property type="entry name" value="FKBP-like"/>
    <property type="match status" value="1"/>
</dbReference>
<reference evidence="7 8" key="1">
    <citation type="submission" date="2024-09" db="EMBL/GenBank/DDBJ databases">
        <authorList>
            <person name="Sun Q."/>
            <person name="Mori K."/>
        </authorList>
    </citation>
    <scope>NUCLEOTIDE SEQUENCE [LARGE SCALE GENOMIC DNA]</scope>
    <source>
        <strain evidence="7 8">JCM 3307</strain>
    </source>
</reference>
<comment type="caution">
    <text evidence="7">The sequence shown here is derived from an EMBL/GenBank/DDBJ whole genome shotgun (WGS) entry which is preliminary data.</text>
</comment>
<evidence type="ECO:0000256" key="2">
    <source>
        <dbReference type="ARBA" id="ARBA00023110"/>
    </source>
</evidence>
<feature type="non-terminal residue" evidence="7">
    <location>
        <position position="1"/>
    </location>
</feature>
<feature type="domain" description="PPIase FKBP-type" evidence="6">
    <location>
        <begin position="1"/>
        <end position="73"/>
    </location>
</feature>
<dbReference type="GO" id="GO:0003755">
    <property type="term" value="F:peptidyl-prolyl cis-trans isomerase activity"/>
    <property type="evidence" value="ECO:0007669"/>
    <property type="project" value="UniProtKB-EC"/>
</dbReference>
<comment type="catalytic activity">
    <reaction evidence="1 4 5">
        <text>[protein]-peptidylproline (omega=180) = [protein]-peptidylproline (omega=0)</text>
        <dbReference type="Rhea" id="RHEA:16237"/>
        <dbReference type="Rhea" id="RHEA-COMP:10747"/>
        <dbReference type="Rhea" id="RHEA-COMP:10748"/>
        <dbReference type="ChEBI" id="CHEBI:83833"/>
        <dbReference type="ChEBI" id="CHEBI:83834"/>
        <dbReference type="EC" id="5.2.1.8"/>
    </reaction>
</comment>
<evidence type="ECO:0000256" key="4">
    <source>
        <dbReference type="PROSITE-ProRule" id="PRU00277"/>
    </source>
</evidence>
<gene>
    <name evidence="7" type="ORF">ACFFTR_38630</name>
</gene>
<dbReference type="PROSITE" id="PS50059">
    <property type="entry name" value="FKBP_PPIASE"/>
    <property type="match status" value="1"/>
</dbReference>